<sequence length="149" mass="16109">MEANTYPKEASESYIDTIHACKHNMPLYAIQCPYLHSWFCGDKFKRLTELQGHNKALNGIALPQRCNKLCSGSSGGTIQLWDCHTGQCANVANIGGEVGSVCSEGPWLFVGMPNVVKVWNTESGAEYSLNGPVGLVNALESICNLLFAG</sequence>
<dbReference type="SUPFAM" id="SSF50978">
    <property type="entry name" value="WD40 repeat-like"/>
    <property type="match status" value="1"/>
</dbReference>
<dbReference type="InterPro" id="IPR015943">
    <property type="entry name" value="WD40/YVTN_repeat-like_dom_sf"/>
</dbReference>
<dbReference type="InterPro" id="IPR036322">
    <property type="entry name" value="WD40_repeat_dom_sf"/>
</dbReference>
<keyword evidence="1" id="KW-0853">WD repeat</keyword>
<accession>A0AAW0LZ07</accession>
<dbReference type="Pfam" id="PF00400">
    <property type="entry name" value="WD40"/>
    <property type="match status" value="1"/>
</dbReference>
<evidence type="ECO:0000313" key="3">
    <source>
        <dbReference type="Proteomes" id="UP000237347"/>
    </source>
</evidence>
<dbReference type="InterPro" id="IPR044715">
    <property type="entry name" value="WDR86-like"/>
</dbReference>
<keyword evidence="3" id="KW-1185">Reference proteome</keyword>
<dbReference type="PROSITE" id="PS50082">
    <property type="entry name" value="WD_REPEATS_2"/>
    <property type="match status" value="1"/>
</dbReference>
<dbReference type="InterPro" id="IPR001680">
    <property type="entry name" value="WD40_rpt"/>
</dbReference>
<gene>
    <name evidence="2" type="primary">ZFWD1_4</name>
    <name evidence="2" type="ORF">CFP56_024503</name>
</gene>
<reference evidence="2 3" key="1">
    <citation type="journal article" date="2018" name="Sci. Data">
        <title>The draft genome sequence of cork oak.</title>
        <authorList>
            <person name="Ramos A.M."/>
            <person name="Usie A."/>
            <person name="Barbosa P."/>
            <person name="Barros P.M."/>
            <person name="Capote T."/>
            <person name="Chaves I."/>
            <person name="Simoes F."/>
            <person name="Abreu I."/>
            <person name="Carrasquinho I."/>
            <person name="Faro C."/>
            <person name="Guimaraes J.B."/>
            <person name="Mendonca D."/>
            <person name="Nobrega F."/>
            <person name="Rodrigues L."/>
            <person name="Saibo N.J.M."/>
            <person name="Varela M.C."/>
            <person name="Egas C."/>
            <person name="Matos J."/>
            <person name="Miguel C.M."/>
            <person name="Oliveira M.M."/>
            <person name="Ricardo C.P."/>
            <person name="Goncalves S."/>
        </authorList>
    </citation>
    <scope>NUCLEOTIDE SEQUENCE [LARGE SCALE GENOMIC DNA]</scope>
    <source>
        <strain evidence="3">cv. HL8</strain>
    </source>
</reference>
<name>A0AAW0LZ07_QUESU</name>
<feature type="repeat" description="WD" evidence="1">
    <location>
        <begin position="50"/>
        <end position="91"/>
    </location>
</feature>
<dbReference type="PROSITE" id="PS50294">
    <property type="entry name" value="WD_REPEATS_REGION"/>
    <property type="match status" value="1"/>
</dbReference>
<organism evidence="2 3">
    <name type="scientific">Quercus suber</name>
    <name type="common">Cork oak</name>
    <dbReference type="NCBI Taxonomy" id="58331"/>
    <lineage>
        <taxon>Eukaryota</taxon>
        <taxon>Viridiplantae</taxon>
        <taxon>Streptophyta</taxon>
        <taxon>Embryophyta</taxon>
        <taxon>Tracheophyta</taxon>
        <taxon>Spermatophyta</taxon>
        <taxon>Magnoliopsida</taxon>
        <taxon>eudicotyledons</taxon>
        <taxon>Gunneridae</taxon>
        <taxon>Pentapetalae</taxon>
        <taxon>rosids</taxon>
        <taxon>fabids</taxon>
        <taxon>Fagales</taxon>
        <taxon>Fagaceae</taxon>
        <taxon>Quercus</taxon>
    </lineage>
</organism>
<dbReference type="SMART" id="SM00320">
    <property type="entry name" value="WD40"/>
    <property type="match status" value="1"/>
</dbReference>
<dbReference type="Proteomes" id="UP000237347">
    <property type="component" value="Unassembled WGS sequence"/>
</dbReference>
<dbReference type="PANTHER" id="PTHR44489:SF14">
    <property type="entry name" value="ZINC FINGER CCCH DOMAIN-CONTAINING PROTEIN 59-RELATED"/>
    <property type="match status" value="1"/>
</dbReference>
<protein>
    <submittedName>
        <fullName evidence="2">Zinc finger ccch domain-containing protein 48</fullName>
    </submittedName>
</protein>
<comment type="caution">
    <text evidence="2">The sequence shown here is derived from an EMBL/GenBank/DDBJ whole genome shotgun (WGS) entry which is preliminary data.</text>
</comment>
<evidence type="ECO:0000256" key="1">
    <source>
        <dbReference type="PROSITE-ProRule" id="PRU00221"/>
    </source>
</evidence>
<dbReference type="AlphaFoldDB" id="A0AAW0LZ07"/>
<proteinExistence type="predicted"/>
<dbReference type="EMBL" id="PKMF04000038">
    <property type="protein sequence ID" value="KAK7856253.1"/>
    <property type="molecule type" value="Genomic_DNA"/>
</dbReference>
<dbReference type="PANTHER" id="PTHR44489">
    <property type="match status" value="1"/>
</dbReference>
<evidence type="ECO:0000313" key="2">
    <source>
        <dbReference type="EMBL" id="KAK7856253.1"/>
    </source>
</evidence>
<dbReference type="Gene3D" id="2.130.10.10">
    <property type="entry name" value="YVTN repeat-like/Quinoprotein amine dehydrogenase"/>
    <property type="match status" value="1"/>
</dbReference>